<dbReference type="InterPro" id="IPR050641">
    <property type="entry name" value="RIFMO-like"/>
</dbReference>
<protein>
    <submittedName>
        <fullName evidence="4">4-hydroxybenzoate 3-monooxygenase</fullName>
    </submittedName>
</protein>
<comment type="caution">
    <text evidence="4">The sequence shown here is derived from an EMBL/GenBank/DDBJ whole genome shotgun (WGS) entry which is preliminary data.</text>
</comment>
<dbReference type="PANTHER" id="PTHR43004">
    <property type="entry name" value="TRK SYSTEM POTASSIUM UPTAKE PROTEIN"/>
    <property type="match status" value="1"/>
</dbReference>
<feature type="domain" description="FAD-binding" evidence="3">
    <location>
        <begin position="16"/>
        <end position="351"/>
    </location>
</feature>
<reference evidence="5" key="1">
    <citation type="journal article" date="2019" name="Int. J. Syst. Evol. Microbiol.">
        <title>The Global Catalogue of Microorganisms (GCM) 10K type strain sequencing project: providing services to taxonomists for standard genome sequencing and annotation.</title>
        <authorList>
            <consortium name="The Broad Institute Genomics Platform"/>
            <consortium name="The Broad Institute Genome Sequencing Center for Infectious Disease"/>
            <person name="Wu L."/>
            <person name="Ma J."/>
        </authorList>
    </citation>
    <scope>NUCLEOTIDE SEQUENCE [LARGE SCALE GENOMIC DNA]</scope>
    <source>
        <strain evidence="5">JCM 18304</strain>
    </source>
</reference>
<dbReference type="Proteomes" id="UP001501570">
    <property type="component" value="Unassembled WGS sequence"/>
</dbReference>
<dbReference type="SUPFAM" id="SSF54373">
    <property type="entry name" value="FAD-linked reductases, C-terminal domain"/>
    <property type="match status" value="1"/>
</dbReference>
<dbReference type="NCBIfam" id="NF006091">
    <property type="entry name" value="PRK08243.1"/>
    <property type="match status" value="1"/>
</dbReference>
<dbReference type="PANTHER" id="PTHR43004:SF3">
    <property type="entry name" value="P-HYDROXYBENZOATE HYDROXYLASE"/>
    <property type="match status" value="1"/>
</dbReference>
<keyword evidence="2" id="KW-0274">FAD</keyword>
<evidence type="ECO:0000256" key="2">
    <source>
        <dbReference type="ARBA" id="ARBA00022827"/>
    </source>
</evidence>
<accession>A0ABP9SPG2</accession>
<keyword evidence="5" id="KW-1185">Reference proteome</keyword>
<dbReference type="Gene3D" id="3.30.9.10">
    <property type="entry name" value="D-Amino Acid Oxidase, subunit A, domain 2"/>
    <property type="match status" value="1"/>
</dbReference>
<dbReference type="Gene3D" id="3.50.50.60">
    <property type="entry name" value="FAD/NAD(P)-binding domain"/>
    <property type="match status" value="1"/>
</dbReference>
<keyword evidence="1" id="KW-0285">Flavoprotein</keyword>
<dbReference type="InterPro" id="IPR002938">
    <property type="entry name" value="FAD-bd"/>
</dbReference>
<evidence type="ECO:0000313" key="5">
    <source>
        <dbReference type="Proteomes" id="UP001501570"/>
    </source>
</evidence>
<dbReference type="PRINTS" id="PR00420">
    <property type="entry name" value="RNGMNOXGNASE"/>
</dbReference>
<name>A0ABP9SPG2_9ACTN</name>
<dbReference type="Pfam" id="PF01494">
    <property type="entry name" value="FAD_binding_3"/>
    <property type="match status" value="1"/>
</dbReference>
<evidence type="ECO:0000313" key="4">
    <source>
        <dbReference type="EMBL" id="GAA5200254.1"/>
    </source>
</evidence>
<evidence type="ECO:0000256" key="1">
    <source>
        <dbReference type="ARBA" id="ARBA00022630"/>
    </source>
</evidence>
<evidence type="ECO:0000259" key="3">
    <source>
        <dbReference type="Pfam" id="PF01494"/>
    </source>
</evidence>
<dbReference type="SUPFAM" id="SSF51905">
    <property type="entry name" value="FAD/NAD(P)-binding domain"/>
    <property type="match status" value="1"/>
</dbReference>
<dbReference type="InterPro" id="IPR036188">
    <property type="entry name" value="FAD/NAD-bd_sf"/>
</dbReference>
<dbReference type="EMBL" id="BAABJQ010000042">
    <property type="protein sequence ID" value="GAA5200254.1"/>
    <property type="molecule type" value="Genomic_DNA"/>
</dbReference>
<organism evidence="4 5">
    <name type="scientific">Rugosimonospora acidiphila</name>
    <dbReference type="NCBI Taxonomy" id="556531"/>
    <lineage>
        <taxon>Bacteria</taxon>
        <taxon>Bacillati</taxon>
        <taxon>Actinomycetota</taxon>
        <taxon>Actinomycetes</taxon>
        <taxon>Micromonosporales</taxon>
        <taxon>Micromonosporaceae</taxon>
        <taxon>Rugosimonospora</taxon>
    </lineage>
</organism>
<dbReference type="RefSeq" id="WP_345638368.1">
    <property type="nucleotide sequence ID" value="NZ_BAABJQ010000042.1"/>
</dbReference>
<proteinExistence type="predicted"/>
<sequence>MDESTRNGGSAAVEQTTVVVIGAGPTGLTLANLLQRSDIPCVLLERRSRDFVENRHRAGIVDARVRQLYEDWGLADVLGGPPDDGLLEFRVDGVAHLVDHARLSGGRYGWLCPQQVLVRNLITTFTDGGGDLRFDVPDVAIHDLTADRARVTCTGPAGEPTTIEARYVAGCDGARGPSRVSVPPGTMATYTFDHEVSWLTIMATTPPPPHPLLSVSDQGYAAHFYRGPQASRYYLQCGPQDGPPEWPAERLWPELRVRLGDAQLPDGPITEIRRVDMRSEVCEPMSHGRMFLAGDSAHVMTPMGGKGMNLAVLEAETLALAIRAAVRDGDEAGLRGYSTTCLERAWRYQEFSRWMLEMLHDSGDSSRVGPFRRRLARTRLAALFTDSTAARVFGEMMAGVGN</sequence>
<gene>
    <name evidence="4" type="ORF">GCM10023322_77720</name>
</gene>